<accession>A0A4R7ZU84</accession>
<dbReference type="Pfam" id="PF00557">
    <property type="entry name" value="Peptidase_M24"/>
    <property type="match status" value="1"/>
</dbReference>
<organism evidence="7 8">
    <name type="scientific">Breznakia blatticola</name>
    <dbReference type="NCBI Taxonomy" id="1754012"/>
    <lineage>
        <taxon>Bacteria</taxon>
        <taxon>Bacillati</taxon>
        <taxon>Bacillota</taxon>
        <taxon>Erysipelotrichia</taxon>
        <taxon>Erysipelotrichales</taxon>
        <taxon>Erysipelotrichaceae</taxon>
        <taxon>Breznakia</taxon>
    </lineage>
</organism>
<keyword evidence="7" id="KW-0031">Aminopeptidase</keyword>
<dbReference type="Proteomes" id="UP000294743">
    <property type="component" value="Unassembled WGS sequence"/>
</dbReference>
<dbReference type="GO" id="GO:0070006">
    <property type="term" value="F:metalloaminopeptidase activity"/>
    <property type="evidence" value="ECO:0007669"/>
    <property type="project" value="InterPro"/>
</dbReference>
<gene>
    <name evidence="7" type="ORF">EDD63_1139</name>
</gene>
<evidence type="ECO:0000259" key="6">
    <source>
        <dbReference type="Pfam" id="PF16188"/>
    </source>
</evidence>
<feature type="domain" description="Creatinase N-terminal" evidence="5">
    <location>
        <begin position="5"/>
        <end position="118"/>
    </location>
</feature>
<dbReference type="RefSeq" id="WP_134169176.1">
    <property type="nucleotide sequence ID" value="NZ_SODD01000013.1"/>
</dbReference>
<dbReference type="Gene3D" id="3.90.230.10">
    <property type="entry name" value="Creatinase/methionine aminopeptidase superfamily"/>
    <property type="match status" value="1"/>
</dbReference>
<keyword evidence="8" id="KW-1185">Reference proteome</keyword>
<dbReference type="Pfam" id="PF01321">
    <property type="entry name" value="Creatinase_N"/>
    <property type="match status" value="1"/>
</dbReference>
<dbReference type="InterPro" id="IPR036005">
    <property type="entry name" value="Creatinase/aminopeptidase-like"/>
</dbReference>
<dbReference type="Gene3D" id="3.40.350.10">
    <property type="entry name" value="Creatinase/prolidase N-terminal domain"/>
    <property type="match status" value="2"/>
</dbReference>
<dbReference type="GO" id="GO:0046872">
    <property type="term" value="F:metal ion binding"/>
    <property type="evidence" value="ECO:0007669"/>
    <property type="project" value="UniProtKB-KW"/>
</dbReference>
<dbReference type="PANTHER" id="PTHR43763:SF6">
    <property type="entry name" value="XAA-PRO AMINOPEPTIDASE 1"/>
    <property type="match status" value="1"/>
</dbReference>
<reference evidence="7 8" key="1">
    <citation type="submission" date="2019-03" db="EMBL/GenBank/DDBJ databases">
        <title>Genomic Encyclopedia of Type Strains, Phase IV (KMG-IV): sequencing the most valuable type-strain genomes for metagenomic binning, comparative biology and taxonomic classification.</title>
        <authorList>
            <person name="Goeker M."/>
        </authorList>
    </citation>
    <scope>NUCLEOTIDE SEQUENCE [LARGE SCALE GENOMIC DNA]</scope>
    <source>
        <strain evidence="7 8">DSM 28867</strain>
    </source>
</reference>
<comment type="caution">
    <text evidence="7">The sequence shown here is derived from an EMBL/GenBank/DDBJ whole genome shotgun (WGS) entry which is preliminary data.</text>
</comment>
<dbReference type="InterPro" id="IPR029149">
    <property type="entry name" value="Creatin/AminoP/Spt16_N"/>
</dbReference>
<name>A0A4R7ZU84_9FIRM</name>
<keyword evidence="3" id="KW-0378">Hydrolase</keyword>
<proteinExistence type="inferred from homology"/>
<evidence type="ECO:0000256" key="2">
    <source>
        <dbReference type="ARBA" id="ARBA00022723"/>
    </source>
</evidence>
<evidence type="ECO:0000313" key="8">
    <source>
        <dbReference type="Proteomes" id="UP000294743"/>
    </source>
</evidence>
<dbReference type="FunFam" id="3.90.230.10:FF:000009">
    <property type="entry name" value="xaa-Pro aminopeptidase 2"/>
    <property type="match status" value="1"/>
</dbReference>
<evidence type="ECO:0000313" key="7">
    <source>
        <dbReference type="EMBL" id="TDW20328.1"/>
    </source>
</evidence>
<dbReference type="CDD" id="cd01085">
    <property type="entry name" value="APP"/>
    <property type="match status" value="1"/>
</dbReference>
<dbReference type="EMBL" id="SODD01000013">
    <property type="protein sequence ID" value="TDW20328.1"/>
    <property type="molecule type" value="Genomic_DNA"/>
</dbReference>
<feature type="domain" description="Peptidase M24 C-terminal" evidence="6">
    <location>
        <begin position="534"/>
        <end position="594"/>
    </location>
</feature>
<feature type="domain" description="Peptidase M24" evidence="4">
    <location>
        <begin position="306"/>
        <end position="525"/>
    </location>
</feature>
<sequence>MINERIRALREKMKEHNIDYYYIPTNDYHNSEYVGAHFQERYYMSGFSGSMGTMIVGKEKSYLWADGRYYVQAEQEIKGSEIIFKRLGSDGVETPLQFLSMNTPEKGVIGFDGKTAAAFEGLMMERIVNNKSGSLVSGYDLVGQIWQDRPALPTAKAFILNESYSGESTQSKLERIRKVMKQHEANVHVVNSLDDIAWILNIRGADIPATPVVLSYLMIEQAECRYYVDEAKLSDELKAYFIKNNITVHPYDAIYKDVTYVKQTVMMDPEIMNYTLYNAIKKSTTTVEMANPSILMKALKNETEIENLRIAHIKDGVAMTKFMYWLKTNIGKIEMDEVSVADKLLTFREQQEQFIEVSFDTISAYNANAAMMHYHAQKETCATLQPEGLLLVDSGGQYMNGTTDITRTFALGEVHPVWKTHFTQTLMGMAQLSRQKFLSGCTGINLDILARQYLWNSNIDYRSGTGHGVGFLLGVHEGPHGIRWRKAMNRKEDTPLMEGMVVTDEPGVYEEGSHGIRIENELIVKKDVVNEYGQFLAFETITFVPIDLDAIDFETLDEATRIWLNEYHKEVYAKIHPYLNDEEVAWLKEYTKEI</sequence>
<dbReference type="InterPro" id="IPR000587">
    <property type="entry name" value="Creatinase_N"/>
</dbReference>
<dbReference type="SUPFAM" id="SSF55920">
    <property type="entry name" value="Creatinase/aminopeptidase"/>
    <property type="match status" value="1"/>
</dbReference>
<evidence type="ECO:0000256" key="1">
    <source>
        <dbReference type="ARBA" id="ARBA00008766"/>
    </source>
</evidence>
<dbReference type="Pfam" id="PF16188">
    <property type="entry name" value="Peptidase_M24_C"/>
    <property type="match status" value="1"/>
</dbReference>
<protein>
    <submittedName>
        <fullName evidence="7">Xaa-Pro aminopeptidase</fullName>
    </submittedName>
</protein>
<evidence type="ECO:0000259" key="4">
    <source>
        <dbReference type="Pfam" id="PF00557"/>
    </source>
</evidence>
<keyword evidence="7" id="KW-0645">Protease</keyword>
<dbReference type="InterPro" id="IPR050422">
    <property type="entry name" value="X-Pro_aminopeptidase_P"/>
</dbReference>
<dbReference type="InterPro" id="IPR033740">
    <property type="entry name" value="Pept_M24B"/>
</dbReference>
<dbReference type="PANTHER" id="PTHR43763">
    <property type="entry name" value="XAA-PRO AMINOPEPTIDASE 1"/>
    <property type="match status" value="1"/>
</dbReference>
<dbReference type="GO" id="GO:0005737">
    <property type="term" value="C:cytoplasm"/>
    <property type="evidence" value="ECO:0007669"/>
    <property type="project" value="UniProtKB-ARBA"/>
</dbReference>
<keyword evidence="2" id="KW-0479">Metal-binding</keyword>
<dbReference type="InterPro" id="IPR000994">
    <property type="entry name" value="Pept_M24"/>
</dbReference>
<dbReference type="SUPFAM" id="SSF53092">
    <property type="entry name" value="Creatinase/prolidase N-terminal domain"/>
    <property type="match status" value="1"/>
</dbReference>
<evidence type="ECO:0000259" key="5">
    <source>
        <dbReference type="Pfam" id="PF01321"/>
    </source>
</evidence>
<dbReference type="Pfam" id="PF16189">
    <property type="entry name" value="Creatinase_N_2"/>
    <property type="match status" value="1"/>
</dbReference>
<dbReference type="OrthoDB" id="9806388at2"/>
<evidence type="ECO:0000256" key="3">
    <source>
        <dbReference type="ARBA" id="ARBA00022801"/>
    </source>
</evidence>
<dbReference type="AlphaFoldDB" id="A0A4R7ZU84"/>
<comment type="similarity">
    <text evidence="1">Belongs to the peptidase M24B family.</text>
</comment>
<dbReference type="InterPro" id="IPR032416">
    <property type="entry name" value="Peptidase_M24_C"/>
</dbReference>